<dbReference type="GO" id="GO:0000049">
    <property type="term" value="F:tRNA binding"/>
    <property type="evidence" value="ECO:0007669"/>
    <property type="project" value="UniProtKB-UniRule"/>
</dbReference>
<sequence>MDRYFLTTAIYYINDKPHLGSVSETIAADFIARYQRKLGKQVLFSTGTDEHSQKVERTALAMGQPVEQYAATAAASWKALFDRLGISYSRFIRTTDADHMKVVQEMFQKLYDQGDIYKGSYDGWYCIKDEAFLLESDLVDGKCPDCGLEVQHVSEANYFFRLSKYQDALLAWYEQHPDFVQPPMRYNELVNVMRGGLRDVSVSRSTVKWGVPVPFDTDQTVYVWFDALINYATVAGYGTDRFAIDWPADLHLIGKDITRFHGIIWPAMLMALNLPLPRCIFAHGFWNFEGEKMSKSLGNVVDPAALVENLSHLIGIDESMAVDTLRYYLCREGTYGLDVDFSSQRLLLRFNTDLANDLGNLLNRTLNMFAKFRPLIEGQPFEPKAAVSELFATTLSAVTADYGNLQFSAGLEKTWMLVNVLNKMIEDDKPWALAKVGDAAGLATHLATLLTGLWYVANLVEPCMPTVSNRLLEAIRRPQVTWSDLVWRGPGSELPEVSSTVLFPRIQPDQLEEFLAAQTARKTGTTTGAAATAATASPAATPDSGLITIDDVAKVQLRIATILEGERVPETDKLVKLRVKVGDEERTIVAGIGKYYDPAALVGKQIVIVANLQPRKLKGIASQGMLLAASAGDEMALLTPMAVLPDGAEIH</sequence>
<dbReference type="GO" id="GO:0004825">
    <property type="term" value="F:methionine-tRNA ligase activity"/>
    <property type="evidence" value="ECO:0007669"/>
    <property type="project" value="UniProtKB-EC"/>
</dbReference>
<dbReference type="Proteomes" id="UP000266260">
    <property type="component" value="Unassembled WGS sequence"/>
</dbReference>
<evidence type="ECO:0000256" key="1">
    <source>
        <dbReference type="ARBA" id="ARBA00003314"/>
    </source>
</evidence>
<dbReference type="InterPro" id="IPR014729">
    <property type="entry name" value="Rossmann-like_a/b/a_fold"/>
</dbReference>
<dbReference type="RefSeq" id="WP_119175544.1">
    <property type="nucleotide sequence ID" value="NZ_QXIT01000072.1"/>
</dbReference>
<dbReference type="CDD" id="cd00814">
    <property type="entry name" value="MetRS_core"/>
    <property type="match status" value="1"/>
</dbReference>
<dbReference type="Gene3D" id="1.10.730.10">
    <property type="entry name" value="Isoleucyl-tRNA Synthetase, Domain 1"/>
    <property type="match status" value="1"/>
</dbReference>
<dbReference type="AlphaFoldDB" id="A0A398DBF4"/>
<keyword evidence="12 17" id="KW-0648">Protein biosynthesis</keyword>
<evidence type="ECO:0000256" key="5">
    <source>
        <dbReference type="ARBA" id="ARBA00018753"/>
    </source>
</evidence>
<dbReference type="GO" id="GO:0005524">
    <property type="term" value="F:ATP binding"/>
    <property type="evidence" value="ECO:0007669"/>
    <property type="project" value="UniProtKB-KW"/>
</dbReference>
<dbReference type="InterPro" id="IPR041872">
    <property type="entry name" value="Anticodon_Met"/>
</dbReference>
<evidence type="ECO:0000256" key="11">
    <source>
        <dbReference type="ARBA" id="ARBA00022884"/>
    </source>
</evidence>
<feature type="domain" description="TRNA-binding" evidence="18">
    <location>
        <begin position="551"/>
        <end position="651"/>
    </location>
</feature>
<name>A0A398DBF4_9BACT</name>
<dbReference type="PRINTS" id="PR01041">
    <property type="entry name" value="TRNASYNTHMET"/>
</dbReference>
<keyword evidence="20" id="KW-1185">Reference proteome</keyword>
<keyword evidence="13 17" id="KW-0030">Aminoacyl-tRNA synthetase</keyword>
<evidence type="ECO:0000256" key="8">
    <source>
        <dbReference type="ARBA" id="ARBA00022598"/>
    </source>
</evidence>
<keyword evidence="9 17" id="KW-0547">Nucleotide-binding</keyword>
<evidence type="ECO:0000256" key="10">
    <source>
        <dbReference type="ARBA" id="ARBA00022840"/>
    </source>
</evidence>
<dbReference type="Gene3D" id="3.40.50.620">
    <property type="entry name" value="HUPs"/>
    <property type="match status" value="1"/>
</dbReference>
<evidence type="ECO:0000256" key="14">
    <source>
        <dbReference type="ARBA" id="ARBA00030904"/>
    </source>
</evidence>
<dbReference type="PROSITE" id="PS50886">
    <property type="entry name" value="TRBD"/>
    <property type="match status" value="1"/>
</dbReference>
<dbReference type="CDD" id="cd02800">
    <property type="entry name" value="tRNA_bind_EcMetRS_like"/>
    <property type="match status" value="1"/>
</dbReference>
<comment type="function">
    <text evidence="1">Is required not only for elongation of protein synthesis but also for the initiation of all mRNA translation through initiator tRNA(fMet) aminoacylation.</text>
</comment>
<evidence type="ECO:0000259" key="18">
    <source>
        <dbReference type="PROSITE" id="PS50886"/>
    </source>
</evidence>
<protein>
    <recommendedName>
        <fullName evidence="5">Methionine--tRNA ligase</fullName>
        <ecNumber evidence="4">6.1.1.10</ecNumber>
    </recommendedName>
    <alternativeName>
        <fullName evidence="14">Methionyl-tRNA synthetase</fullName>
    </alternativeName>
</protein>
<evidence type="ECO:0000256" key="12">
    <source>
        <dbReference type="ARBA" id="ARBA00022917"/>
    </source>
</evidence>
<dbReference type="PANTHER" id="PTHR43326">
    <property type="entry name" value="METHIONYL-TRNA SYNTHETASE"/>
    <property type="match status" value="1"/>
</dbReference>
<organism evidence="19 20">
    <name type="scientific">Candidatus Cryosericum odellii</name>
    <dbReference type="NCBI Taxonomy" id="2290917"/>
    <lineage>
        <taxon>Bacteria</taxon>
        <taxon>Pseudomonadati</taxon>
        <taxon>Caldisericota/Cryosericota group</taxon>
        <taxon>Candidatus Cryosericota</taxon>
        <taxon>Candidatus Cryosericia</taxon>
        <taxon>Candidatus Cryosericales</taxon>
        <taxon>Candidatus Cryosericaceae</taxon>
        <taxon>Candidatus Cryosericum</taxon>
    </lineage>
</organism>
<evidence type="ECO:0000256" key="13">
    <source>
        <dbReference type="ARBA" id="ARBA00023146"/>
    </source>
</evidence>
<dbReference type="FunFam" id="2.170.220.10:FF:000002">
    <property type="entry name" value="Methionine--tRNA ligase"/>
    <property type="match status" value="1"/>
</dbReference>
<keyword evidence="6" id="KW-0963">Cytoplasm</keyword>
<dbReference type="EC" id="6.1.1.10" evidence="4"/>
<comment type="subunit">
    <text evidence="3">Homodimer.</text>
</comment>
<evidence type="ECO:0000313" key="19">
    <source>
        <dbReference type="EMBL" id="RIE08571.1"/>
    </source>
</evidence>
<evidence type="ECO:0000256" key="2">
    <source>
        <dbReference type="ARBA" id="ARBA00004496"/>
    </source>
</evidence>
<dbReference type="GO" id="GO:0006431">
    <property type="term" value="P:methionyl-tRNA aminoacylation"/>
    <property type="evidence" value="ECO:0007669"/>
    <property type="project" value="InterPro"/>
</dbReference>
<dbReference type="FunFam" id="2.40.50.140:FF:000042">
    <property type="entry name" value="Methionine--tRNA ligase"/>
    <property type="match status" value="1"/>
</dbReference>
<dbReference type="InterPro" id="IPR004495">
    <property type="entry name" value="Met-tRNA-synth_bsu_C"/>
</dbReference>
<dbReference type="EMBL" id="QXIT01000072">
    <property type="protein sequence ID" value="RIE08571.1"/>
    <property type="molecule type" value="Genomic_DNA"/>
</dbReference>
<comment type="similarity">
    <text evidence="17">Belongs to the class-I aminoacyl-tRNA synthetase family.</text>
</comment>
<dbReference type="InterPro" id="IPR015413">
    <property type="entry name" value="Methionyl/Leucyl_tRNA_Synth"/>
</dbReference>
<dbReference type="Gene3D" id="2.40.50.140">
    <property type="entry name" value="Nucleic acid-binding proteins"/>
    <property type="match status" value="1"/>
</dbReference>
<dbReference type="InterPro" id="IPR033911">
    <property type="entry name" value="MetRS_core"/>
</dbReference>
<proteinExistence type="inferred from homology"/>
<dbReference type="InterPro" id="IPR002547">
    <property type="entry name" value="tRNA-bd_dom"/>
</dbReference>
<keyword evidence="11 16" id="KW-0694">RNA-binding</keyword>
<evidence type="ECO:0000256" key="16">
    <source>
        <dbReference type="PROSITE-ProRule" id="PRU00209"/>
    </source>
</evidence>
<evidence type="ECO:0000256" key="9">
    <source>
        <dbReference type="ARBA" id="ARBA00022741"/>
    </source>
</evidence>
<gene>
    <name evidence="19" type="ORF">SMC6_03965</name>
</gene>
<comment type="caution">
    <text evidence="19">The sequence shown here is derived from an EMBL/GenBank/DDBJ whole genome shotgun (WGS) entry which is preliminary data.</text>
</comment>
<dbReference type="InterPro" id="IPR023457">
    <property type="entry name" value="Met-tRNA_synth_2"/>
</dbReference>
<dbReference type="NCBIfam" id="TIGR00399">
    <property type="entry name" value="metG_C_term"/>
    <property type="match status" value="1"/>
</dbReference>
<dbReference type="GO" id="GO:0005737">
    <property type="term" value="C:cytoplasm"/>
    <property type="evidence" value="ECO:0007669"/>
    <property type="project" value="UniProtKB-SubCell"/>
</dbReference>
<dbReference type="SUPFAM" id="SSF50249">
    <property type="entry name" value="Nucleic acid-binding proteins"/>
    <property type="match status" value="1"/>
</dbReference>
<evidence type="ECO:0000256" key="15">
    <source>
        <dbReference type="ARBA" id="ARBA00047364"/>
    </source>
</evidence>
<comment type="subcellular location">
    <subcellularLocation>
        <location evidence="2">Cytoplasm</location>
    </subcellularLocation>
</comment>
<dbReference type="Gene3D" id="2.170.220.10">
    <property type="match status" value="1"/>
</dbReference>
<keyword evidence="10 17" id="KW-0067">ATP-binding</keyword>
<dbReference type="Pfam" id="PF09334">
    <property type="entry name" value="tRNA-synt_1g"/>
    <property type="match status" value="2"/>
</dbReference>
<dbReference type="SUPFAM" id="SSF52374">
    <property type="entry name" value="Nucleotidylyl transferase"/>
    <property type="match status" value="1"/>
</dbReference>
<dbReference type="NCBIfam" id="NF008900">
    <property type="entry name" value="PRK12267.1"/>
    <property type="match status" value="1"/>
</dbReference>
<evidence type="ECO:0000256" key="6">
    <source>
        <dbReference type="ARBA" id="ARBA00022490"/>
    </source>
</evidence>
<dbReference type="InterPro" id="IPR012340">
    <property type="entry name" value="NA-bd_OB-fold"/>
</dbReference>
<dbReference type="Pfam" id="PF01588">
    <property type="entry name" value="tRNA_bind"/>
    <property type="match status" value="1"/>
</dbReference>
<reference evidence="19 20" key="1">
    <citation type="submission" date="2018-09" db="EMBL/GenBank/DDBJ databases">
        <title>Discovery and Ecogenomic Context for Candidatus Cryosericales, a Global Caldiserica Order Active in Thawing Permafrost.</title>
        <authorList>
            <person name="Martinez M.A."/>
            <person name="Woodcroft B.J."/>
            <person name="Ignacio Espinoza J.C."/>
            <person name="Zayed A."/>
            <person name="Singleton C.M."/>
            <person name="Boyd J."/>
            <person name="Li Y.-F."/>
            <person name="Purvine S."/>
            <person name="Maughan H."/>
            <person name="Hodgkins S.B."/>
            <person name="Anderson D."/>
            <person name="Sederholm M."/>
            <person name="Temperton B."/>
            <person name="Saleska S.R."/>
            <person name="Tyson G.W."/>
            <person name="Rich V.I."/>
        </authorList>
    </citation>
    <scope>NUCLEOTIDE SEQUENCE [LARGE SCALE GENOMIC DNA]</scope>
    <source>
        <strain evidence="19 20">SMC6</strain>
    </source>
</reference>
<dbReference type="PANTHER" id="PTHR43326:SF1">
    <property type="entry name" value="METHIONINE--TRNA LIGASE, MITOCHONDRIAL"/>
    <property type="match status" value="1"/>
</dbReference>
<dbReference type="InterPro" id="IPR009080">
    <property type="entry name" value="tRNAsynth_Ia_anticodon-bd"/>
</dbReference>
<comment type="catalytic activity">
    <reaction evidence="15">
        <text>tRNA(Met) + L-methionine + ATP = L-methionyl-tRNA(Met) + AMP + diphosphate</text>
        <dbReference type="Rhea" id="RHEA:13481"/>
        <dbReference type="Rhea" id="RHEA-COMP:9667"/>
        <dbReference type="Rhea" id="RHEA-COMP:9698"/>
        <dbReference type="ChEBI" id="CHEBI:30616"/>
        <dbReference type="ChEBI" id="CHEBI:33019"/>
        <dbReference type="ChEBI" id="CHEBI:57844"/>
        <dbReference type="ChEBI" id="CHEBI:78442"/>
        <dbReference type="ChEBI" id="CHEBI:78530"/>
        <dbReference type="ChEBI" id="CHEBI:456215"/>
        <dbReference type="EC" id="6.1.1.10"/>
    </reaction>
</comment>
<evidence type="ECO:0000256" key="17">
    <source>
        <dbReference type="RuleBase" id="RU363039"/>
    </source>
</evidence>
<keyword evidence="7 16" id="KW-0820">tRNA-binding</keyword>
<dbReference type="CDD" id="cd07957">
    <property type="entry name" value="Anticodon_Ia_Met"/>
    <property type="match status" value="1"/>
</dbReference>
<dbReference type="SUPFAM" id="SSF47323">
    <property type="entry name" value="Anticodon-binding domain of a subclass of class I aminoacyl-tRNA synthetases"/>
    <property type="match status" value="1"/>
</dbReference>
<evidence type="ECO:0000256" key="4">
    <source>
        <dbReference type="ARBA" id="ARBA00012838"/>
    </source>
</evidence>
<evidence type="ECO:0000313" key="20">
    <source>
        <dbReference type="Proteomes" id="UP000266260"/>
    </source>
</evidence>
<accession>A0A398DBF4</accession>
<evidence type="ECO:0000256" key="7">
    <source>
        <dbReference type="ARBA" id="ARBA00022555"/>
    </source>
</evidence>
<evidence type="ECO:0000256" key="3">
    <source>
        <dbReference type="ARBA" id="ARBA00011738"/>
    </source>
</evidence>
<keyword evidence="8 17" id="KW-0436">Ligase</keyword>